<name>A0ABP1FXA3_9CHLO</name>
<evidence type="ECO:0000256" key="2">
    <source>
        <dbReference type="ARBA" id="ARBA00022679"/>
    </source>
</evidence>
<dbReference type="Gene3D" id="3.40.50.150">
    <property type="entry name" value="Vaccinia Virus protein VP39"/>
    <property type="match status" value="1"/>
</dbReference>
<evidence type="ECO:0000256" key="3">
    <source>
        <dbReference type="ARBA" id="ARBA00022691"/>
    </source>
</evidence>
<keyword evidence="1" id="KW-0489">Methyltransferase</keyword>
<dbReference type="PROSITE" id="PS51683">
    <property type="entry name" value="SAM_OMT_II"/>
    <property type="match status" value="1"/>
</dbReference>
<dbReference type="EMBL" id="CAXHTA020000006">
    <property type="protein sequence ID" value="CAL5222117.1"/>
    <property type="molecule type" value="Genomic_DNA"/>
</dbReference>
<dbReference type="SUPFAM" id="SSF53335">
    <property type="entry name" value="S-adenosyl-L-methionine-dependent methyltransferases"/>
    <property type="match status" value="1"/>
</dbReference>
<protein>
    <submittedName>
        <fullName evidence="6">G4433 protein</fullName>
    </submittedName>
</protein>
<comment type="caution">
    <text evidence="6">The sequence shown here is derived from an EMBL/GenBank/DDBJ whole genome shotgun (WGS) entry which is preliminary data.</text>
</comment>
<sequence>MEQHEEPEAPNRWDESHLMRDAFRVPPWPIYRFGVWLLSSLQVTKRALEPPPSTIFDMVRGAWRSQILYTVAALNVADVLGQEGPQTAHQLAETLGVCEERLYRVLRAAVQIGLFQAVLPTKKSPGVKFKNNKRSALLRDGHPNCLKNMVLHMTDHNKPAWDVLHWATSTGDLAFEHTHQGLSEFEWLKANPAEEDKFSKAMKEVDSLGLHVAVVDYSWNRHGRIIDIGGAYGSFLASILAKHPKPRGVLFDQSQVVKRAEDLWKEDEALVPLTERVDFCAGDFFQPDTLPTGQDGDAYMLRLILHDWNNEDSVAILSSIRQAMGNAKARLLIVETTMGNEFKDPLFQRALMDVHMMVCLNGHERTVPEWKALLEAAGFKFSRLIETRGVFSLVEAVPAPIPKHKAGSEGEGSQDVHINLKHKYLKDYGVITVNLDQEPEP</sequence>
<feature type="domain" description="O-methyltransferase dimerisation" evidence="5">
    <location>
        <begin position="57"/>
        <end position="137"/>
    </location>
</feature>
<dbReference type="PANTHER" id="PTHR43712">
    <property type="entry name" value="PUTATIVE (AFU_ORTHOLOGUE AFUA_4G14580)-RELATED"/>
    <property type="match status" value="1"/>
</dbReference>
<dbReference type="CDD" id="cd02440">
    <property type="entry name" value="AdoMet_MTases"/>
    <property type="match status" value="1"/>
</dbReference>
<evidence type="ECO:0000256" key="1">
    <source>
        <dbReference type="ARBA" id="ARBA00022603"/>
    </source>
</evidence>
<dbReference type="InterPro" id="IPR012967">
    <property type="entry name" value="COMT_dimerisation"/>
</dbReference>
<accession>A0ABP1FXA3</accession>
<keyword evidence="2" id="KW-0808">Transferase</keyword>
<keyword evidence="7" id="KW-1185">Reference proteome</keyword>
<dbReference type="Gene3D" id="1.10.10.10">
    <property type="entry name" value="Winged helix-like DNA-binding domain superfamily/Winged helix DNA-binding domain"/>
    <property type="match status" value="1"/>
</dbReference>
<organism evidence="6 7">
    <name type="scientific">Coccomyxa viridis</name>
    <dbReference type="NCBI Taxonomy" id="1274662"/>
    <lineage>
        <taxon>Eukaryota</taxon>
        <taxon>Viridiplantae</taxon>
        <taxon>Chlorophyta</taxon>
        <taxon>core chlorophytes</taxon>
        <taxon>Trebouxiophyceae</taxon>
        <taxon>Trebouxiophyceae incertae sedis</taxon>
        <taxon>Coccomyxaceae</taxon>
        <taxon>Coccomyxa</taxon>
    </lineage>
</organism>
<evidence type="ECO:0000259" key="5">
    <source>
        <dbReference type="Pfam" id="PF08100"/>
    </source>
</evidence>
<feature type="domain" description="O-methyltransferase C-terminal" evidence="4">
    <location>
        <begin position="171"/>
        <end position="380"/>
    </location>
</feature>
<dbReference type="Pfam" id="PF00891">
    <property type="entry name" value="Methyltransf_2"/>
    <property type="match status" value="1"/>
</dbReference>
<evidence type="ECO:0000313" key="6">
    <source>
        <dbReference type="EMBL" id="CAL5222117.1"/>
    </source>
</evidence>
<evidence type="ECO:0000259" key="4">
    <source>
        <dbReference type="Pfam" id="PF00891"/>
    </source>
</evidence>
<dbReference type="InterPro" id="IPR036390">
    <property type="entry name" value="WH_DNA-bd_sf"/>
</dbReference>
<dbReference type="InterPro" id="IPR036388">
    <property type="entry name" value="WH-like_DNA-bd_sf"/>
</dbReference>
<dbReference type="Proteomes" id="UP001497392">
    <property type="component" value="Unassembled WGS sequence"/>
</dbReference>
<dbReference type="PANTHER" id="PTHR43712:SF2">
    <property type="entry name" value="O-METHYLTRANSFERASE CICE"/>
    <property type="match status" value="1"/>
</dbReference>
<dbReference type="SUPFAM" id="SSF46785">
    <property type="entry name" value="Winged helix' DNA-binding domain"/>
    <property type="match status" value="1"/>
</dbReference>
<dbReference type="InterPro" id="IPR001077">
    <property type="entry name" value="COMT_C"/>
</dbReference>
<keyword evidence="3" id="KW-0949">S-adenosyl-L-methionine</keyword>
<dbReference type="Pfam" id="PF08100">
    <property type="entry name" value="Dimerisation"/>
    <property type="match status" value="1"/>
</dbReference>
<dbReference type="InterPro" id="IPR016461">
    <property type="entry name" value="COMT-like"/>
</dbReference>
<proteinExistence type="predicted"/>
<dbReference type="InterPro" id="IPR029063">
    <property type="entry name" value="SAM-dependent_MTases_sf"/>
</dbReference>
<evidence type="ECO:0000313" key="7">
    <source>
        <dbReference type="Proteomes" id="UP001497392"/>
    </source>
</evidence>
<reference evidence="6 7" key="1">
    <citation type="submission" date="2024-06" db="EMBL/GenBank/DDBJ databases">
        <authorList>
            <person name="Kraege A."/>
            <person name="Thomma B."/>
        </authorList>
    </citation>
    <scope>NUCLEOTIDE SEQUENCE [LARGE SCALE GENOMIC DNA]</scope>
</reference>
<gene>
    <name evidence="6" type="primary">g4433</name>
    <name evidence="6" type="ORF">VP750_LOCUS3776</name>
</gene>